<protein>
    <submittedName>
        <fullName evidence="2">DUF805 domain-containing protein</fullName>
    </submittedName>
</protein>
<keyword evidence="1" id="KW-0812">Transmembrane</keyword>
<evidence type="ECO:0000256" key="1">
    <source>
        <dbReference type="SAM" id="Phobius"/>
    </source>
</evidence>
<sequence length="118" mass="13087">MSWFIEVIKKYAVFSGRARRKEYWMFALFYLIFYVVLAAVGAAIDAVWLPALLTIALLLPSLGVSVRRLHDTGRSGWWILIGLVPLVGFIVMLVFVCSDSQPGANQYGPNPKEAPVAA</sequence>
<feature type="transmembrane region" description="Helical" evidence="1">
    <location>
        <begin position="23"/>
        <end position="41"/>
    </location>
</feature>
<proteinExistence type="predicted"/>
<accession>A0ABV5EAA8</accession>
<name>A0ABV5EAA8_9ACTN</name>
<keyword evidence="1" id="KW-0472">Membrane</keyword>
<feature type="transmembrane region" description="Helical" evidence="1">
    <location>
        <begin position="47"/>
        <end position="65"/>
    </location>
</feature>
<dbReference type="PANTHER" id="PTHR34980:SF2">
    <property type="entry name" value="INNER MEMBRANE PROTEIN YHAH-RELATED"/>
    <property type="match status" value="1"/>
</dbReference>
<keyword evidence="3" id="KW-1185">Reference proteome</keyword>
<dbReference type="RefSeq" id="WP_210924340.1">
    <property type="nucleotide sequence ID" value="NZ_JAYMRP010000009.1"/>
</dbReference>
<dbReference type="PANTHER" id="PTHR34980">
    <property type="entry name" value="INNER MEMBRANE PROTEIN-RELATED-RELATED"/>
    <property type="match status" value="1"/>
</dbReference>
<dbReference type="EMBL" id="JAYMRP010000009">
    <property type="protein sequence ID" value="MFB8773777.1"/>
    <property type="molecule type" value="Genomic_DNA"/>
</dbReference>
<keyword evidence="1" id="KW-1133">Transmembrane helix</keyword>
<dbReference type="Pfam" id="PF05656">
    <property type="entry name" value="DUF805"/>
    <property type="match status" value="1"/>
</dbReference>
<reference evidence="2 3" key="1">
    <citation type="submission" date="2024-01" db="EMBL/GenBank/DDBJ databases">
        <title>Genome mining of biosynthetic gene clusters to explore secondary metabolites of Streptomyces sp.</title>
        <authorList>
            <person name="Baig A."/>
            <person name="Ajitkumar Shintre N."/>
            <person name="Kumar H."/>
            <person name="Anbarasu A."/>
            <person name="Ramaiah S."/>
        </authorList>
    </citation>
    <scope>NUCLEOTIDE SEQUENCE [LARGE SCALE GENOMIC DNA]</scope>
    <source>
        <strain evidence="2 3">A57</strain>
    </source>
</reference>
<organism evidence="2 3">
    <name type="scientific">Streptomyces broussonetiae</name>
    <dbReference type="NCBI Taxonomy" id="2686304"/>
    <lineage>
        <taxon>Bacteria</taxon>
        <taxon>Bacillati</taxon>
        <taxon>Actinomycetota</taxon>
        <taxon>Actinomycetes</taxon>
        <taxon>Kitasatosporales</taxon>
        <taxon>Streptomycetaceae</taxon>
        <taxon>Streptomyces</taxon>
    </lineage>
</organism>
<evidence type="ECO:0000313" key="3">
    <source>
        <dbReference type="Proteomes" id="UP001585080"/>
    </source>
</evidence>
<evidence type="ECO:0000313" key="2">
    <source>
        <dbReference type="EMBL" id="MFB8773777.1"/>
    </source>
</evidence>
<gene>
    <name evidence="2" type="ORF">VSS16_13710</name>
</gene>
<comment type="caution">
    <text evidence="2">The sequence shown here is derived from an EMBL/GenBank/DDBJ whole genome shotgun (WGS) entry which is preliminary data.</text>
</comment>
<feature type="transmembrane region" description="Helical" evidence="1">
    <location>
        <begin position="77"/>
        <end position="96"/>
    </location>
</feature>
<dbReference type="InterPro" id="IPR008523">
    <property type="entry name" value="DUF805"/>
</dbReference>
<dbReference type="Proteomes" id="UP001585080">
    <property type="component" value="Unassembled WGS sequence"/>
</dbReference>